<dbReference type="Pfam" id="PF07660">
    <property type="entry name" value="STN"/>
    <property type="match status" value="1"/>
</dbReference>
<dbReference type="InterPro" id="IPR011662">
    <property type="entry name" value="Secretin/TonB_short_N"/>
</dbReference>
<evidence type="ECO:0000259" key="9">
    <source>
        <dbReference type="SMART" id="SM00965"/>
    </source>
</evidence>
<feature type="domain" description="Secretin/TonB short N-terminal" evidence="9">
    <location>
        <begin position="88"/>
        <end position="136"/>
    </location>
</feature>
<evidence type="ECO:0000256" key="5">
    <source>
        <dbReference type="ARBA" id="ARBA00023136"/>
    </source>
</evidence>
<dbReference type="GO" id="GO:0009279">
    <property type="term" value="C:cell outer membrane"/>
    <property type="evidence" value="ECO:0007669"/>
    <property type="project" value="UniProtKB-SubCell"/>
</dbReference>
<dbReference type="Pfam" id="PF03958">
    <property type="entry name" value="Secretin_N"/>
    <property type="match status" value="1"/>
</dbReference>
<dbReference type="Proteomes" id="UP000198982">
    <property type="component" value="Unassembled WGS sequence"/>
</dbReference>
<organism evidence="10 11">
    <name type="scientific">Pseudomonas saponiphila</name>
    <dbReference type="NCBI Taxonomy" id="556534"/>
    <lineage>
        <taxon>Bacteria</taxon>
        <taxon>Pseudomonadati</taxon>
        <taxon>Pseudomonadota</taxon>
        <taxon>Gammaproteobacteria</taxon>
        <taxon>Pseudomonadales</taxon>
        <taxon>Pseudomonadaceae</taxon>
        <taxon>Pseudomonas</taxon>
    </lineage>
</organism>
<evidence type="ECO:0000256" key="1">
    <source>
        <dbReference type="ARBA" id="ARBA00004442"/>
    </source>
</evidence>
<keyword evidence="3 7" id="KW-0813">Transport</keyword>
<dbReference type="InterPro" id="IPR005644">
    <property type="entry name" value="NolW-like"/>
</dbReference>
<keyword evidence="11" id="KW-1185">Reference proteome</keyword>
<dbReference type="GO" id="GO:0009306">
    <property type="term" value="P:protein secretion"/>
    <property type="evidence" value="ECO:0007669"/>
    <property type="project" value="InterPro"/>
</dbReference>
<evidence type="ECO:0000313" key="11">
    <source>
        <dbReference type="Proteomes" id="UP000198982"/>
    </source>
</evidence>
<proteinExistence type="inferred from homology"/>
<protein>
    <submittedName>
        <fullName evidence="10">Type IV pilus assembly protein PilQ</fullName>
    </submittedName>
</protein>
<dbReference type="PRINTS" id="PR00811">
    <property type="entry name" value="BCTERIALGSPD"/>
</dbReference>
<evidence type="ECO:0000313" key="10">
    <source>
        <dbReference type="EMBL" id="SEC87065.1"/>
    </source>
</evidence>
<evidence type="ECO:0000256" key="8">
    <source>
        <dbReference type="SAM" id="SignalP"/>
    </source>
</evidence>
<dbReference type="PANTHER" id="PTHR30604:SF1">
    <property type="entry name" value="DNA UTILIZATION PROTEIN HOFQ"/>
    <property type="match status" value="1"/>
</dbReference>
<keyword evidence="6" id="KW-0998">Cell outer membrane</keyword>
<dbReference type="NCBIfam" id="TIGR02515">
    <property type="entry name" value="IV_pilus_PilQ"/>
    <property type="match status" value="1"/>
</dbReference>
<dbReference type="PANTHER" id="PTHR30604">
    <property type="entry name" value="PROTEIN TRANSPORT PROTEIN HOFQ"/>
    <property type="match status" value="1"/>
</dbReference>
<dbReference type="Gene3D" id="3.30.1370.120">
    <property type="match status" value="1"/>
</dbReference>
<gene>
    <name evidence="10" type="ORF">SAMN05216178_5194</name>
</gene>
<comment type="similarity">
    <text evidence="2">Belongs to the bacterial secretin family. PilQ subfamily.</text>
</comment>
<feature type="signal peptide" evidence="8">
    <location>
        <begin position="1"/>
        <end position="23"/>
    </location>
</feature>
<evidence type="ECO:0000256" key="3">
    <source>
        <dbReference type="ARBA" id="ARBA00022448"/>
    </source>
</evidence>
<dbReference type="PROSITE" id="PS00875">
    <property type="entry name" value="T2SP_D"/>
    <property type="match status" value="1"/>
</dbReference>
<dbReference type="InterPro" id="IPR004845">
    <property type="entry name" value="T2SS_GspD_CS"/>
</dbReference>
<dbReference type="FunFam" id="3.30.1370.130:FF:000001">
    <property type="entry name" value="Type IV pilus secretin PilQ"/>
    <property type="match status" value="1"/>
</dbReference>
<dbReference type="AlphaFoldDB" id="A0A1H4W1F3"/>
<evidence type="ECO:0000256" key="6">
    <source>
        <dbReference type="ARBA" id="ARBA00023237"/>
    </source>
</evidence>
<dbReference type="InterPro" id="IPR051808">
    <property type="entry name" value="Type_IV_pilus_biogenesis"/>
</dbReference>
<dbReference type="InterPro" id="IPR001775">
    <property type="entry name" value="GspD/PilQ"/>
</dbReference>
<reference evidence="11" key="1">
    <citation type="submission" date="2016-10" db="EMBL/GenBank/DDBJ databases">
        <authorList>
            <person name="Varghese N."/>
            <person name="Submissions S."/>
        </authorList>
    </citation>
    <scope>NUCLEOTIDE SEQUENCE [LARGE SCALE GENOMIC DNA]</scope>
    <source>
        <strain evidence="11">DSM 9751</strain>
    </source>
</reference>
<evidence type="ECO:0000256" key="7">
    <source>
        <dbReference type="RuleBase" id="RU004004"/>
    </source>
</evidence>
<dbReference type="InterPro" id="IPR038591">
    <property type="entry name" value="NolW-like_sf"/>
</dbReference>
<accession>A0A1H4W1F3</accession>
<name>A0A1H4W1F3_9PSED</name>
<evidence type="ECO:0000256" key="2">
    <source>
        <dbReference type="ARBA" id="ARBA00006304"/>
    </source>
</evidence>
<feature type="chain" id="PRO_5011530513" evidence="8">
    <location>
        <begin position="24"/>
        <end position="477"/>
    </location>
</feature>
<keyword evidence="4 8" id="KW-0732">Signal</keyword>
<dbReference type="SMART" id="SM00965">
    <property type="entry name" value="STN"/>
    <property type="match status" value="1"/>
</dbReference>
<dbReference type="EMBL" id="FNTJ01000002">
    <property type="protein sequence ID" value="SEC87065.1"/>
    <property type="molecule type" value="Genomic_DNA"/>
</dbReference>
<comment type="subcellular location">
    <subcellularLocation>
        <location evidence="1 7">Cell outer membrane</location>
    </subcellularLocation>
</comment>
<sequence length="477" mass="51362">MNRTVSASGVVLWMALLAPLIGAAELTTTSAGEAARVSAPLQAGAATPTHSIGGAVTRPAYGGAKLSLNFQDIEVRSVLQLIADFTGLNLVASDTVQGSITLRLQHVPWDQALDLVLKTKGLDKRQVGDVLLVAPADEMAARERQELESQKQLQDLAPLRRELLQVNYAKAADIAKLFHSVTGVEDRAGEQGSITVDERTNNIIAYQTQERLDELRRIVGQLDVAVRQVMIEARIVEANLDYNKSLGVRWGGSLHKRGNWQASGVPGGGGSSIVGAPDSSAPFVDLGAVANTSGIGIAYITDNVLLDLELSAMEKTGNGEIVSRPRVVTSDKETARILKGTEIPYQEASSSGATSVSFREASLSLEVTPQITPDNRIIMEVKVTKDEPDYLNKVQDVPPIKKNEVNAKVLVRDGETIVIGGVFSNTQSKVVDKVPFLGDVPYLGRLFRRDVVSEKKSELLVFLTPRIMNNQAIAVSR</sequence>
<dbReference type="InterPro" id="IPR004846">
    <property type="entry name" value="T2SS/T3SS_dom"/>
</dbReference>
<dbReference type="Pfam" id="PF00263">
    <property type="entry name" value="Secretin"/>
    <property type="match status" value="1"/>
</dbReference>
<evidence type="ECO:0000256" key="4">
    <source>
        <dbReference type="ARBA" id="ARBA00022729"/>
    </source>
</evidence>
<dbReference type="InterPro" id="IPR013355">
    <property type="entry name" value="Pilus_4_PilQ"/>
</dbReference>
<dbReference type="Gene3D" id="3.30.1370.130">
    <property type="match status" value="1"/>
</dbReference>
<keyword evidence="5" id="KW-0472">Membrane</keyword>